<feature type="compositionally biased region" description="Polar residues" evidence="1">
    <location>
        <begin position="130"/>
        <end position="149"/>
    </location>
</feature>
<dbReference type="InterPro" id="IPR024977">
    <property type="entry name" value="Apc4-like_WD40_dom"/>
</dbReference>
<keyword evidence="2" id="KW-1133">Transmembrane helix</keyword>
<dbReference type="InterPro" id="IPR015943">
    <property type="entry name" value="WD40/YVTN_repeat-like_dom_sf"/>
</dbReference>
<proteinExistence type="predicted"/>
<dbReference type="Pfam" id="PF07676">
    <property type="entry name" value="PD40"/>
    <property type="match status" value="1"/>
</dbReference>
<name>A0ABQ3UH77_9CHLR</name>
<dbReference type="InterPro" id="IPR001680">
    <property type="entry name" value="WD40_rpt"/>
</dbReference>
<dbReference type="PANTHER" id="PTHR19879">
    <property type="entry name" value="TRANSCRIPTION INITIATION FACTOR TFIID"/>
    <property type="match status" value="1"/>
</dbReference>
<protein>
    <recommendedName>
        <fullName evidence="3">Anaphase-promoting complex subunit 4-like WD40 domain-containing protein</fullName>
    </recommendedName>
</protein>
<dbReference type="RefSeq" id="WP_201368998.1">
    <property type="nucleotide sequence ID" value="NZ_BNJG01000001.1"/>
</dbReference>
<dbReference type="EMBL" id="BNJG01000001">
    <property type="protein sequence ID" value="GHO52052.1"/>
    <property type="molecule type" value="Genomic_DNA"/>
</dbReference>
<accession>A0ABQ3UH77</accession>
<dbReference type="Pfam" id="PF12894">
    <property type="entry name" value="ANAPC4_WD40"/>
    <property type="match status" value="1"/>
</dbReference>
<organism evidence="4 5">
    <name type="scientific">Ktedonobacter robiniae</name>
    <dbReference type="NCBI Taxonomy" id="2778365"/>
    <lineage>
        <taxon>Bacteria</taxon>
        <taxon>Bacillati</taxon>
        <taxon>Chloroflexota</taxon>
        <taxon>Ktedonobacteria</taxon>
        <taxon>Ktedonobacterales</taxon>
        <taxon>Ktedonobacteraceae</taxon>
        <taxon>Ktedonobacter</taxon>
    </lineage>
</organism>
<dbReference type="SMART" id="SM00320">
    <property type="entry name" value="WD40"/>
    <property type="match status" value="5"/>
</dbReference>
<feature type="region of interest" description="Disordered" evidence="1">
    <location>
        <begin position="130"/>
        <end position="150"/>
    </location>
</feature>
<evidence type="ECO:0000313" key="4">
    <source>
        <dbReference type="EMBL" id="GHO52052.1"/>
    </source>
</evidence>
<evidence type="ECO:0000259" key="3">
    <source>
        <dbReference type="Pfam" id="PF12894"/>
    </source>
</evidence>
<dbReference type="SUPFAM" id="SSF82171">
    <property type="entry name" value="DPP6 N-terminal domain-like"/>
    <property type="match status" value="1"/>
</dbReference>
<feature type="transmembrane region" description="Helical" evidence="2">
    <location>
        <begin position="100"/>
        <end position="121"/>
    </location>
</feature>
<dbReference type="Gene3D" id="2.130.10.10">
    <property type="entry name" value="YVTN repeat-like/Quinoprotein amine dehydrogenase"/>
    <property type="match status" value="3"/>
</dbReference>
<dbReference type="PANTHER" id="PTHR19879:SF9">
    <property type="entry name" value="TRANSCRIPTION INITIATION FACTOR TFIID SUBUNIT 5"/>
    <property type="match status" value="1"/>
</dbReference>
<dbReference type="InterPro" id="IPR011659">
    <property type="entry name" value="WD40"/>
</dbReference>
<gene>
    <name evidence="4" type="ORF">KSB_05270</name>
</gene>
<keyword evidence="2" id="KW-0812">Transmembrane</keyword>
<sequence length="500" mass="54553">MAEHKDFFLPGQVDEQIEQLLHEGGPTRREQRLARSLPTLMRDHEDQQSLQRVLSKLHSNLKATTPEDINIVSLPQQRQRRGINAGNAPAGRKPKTLPRAFTLLAACLVLVAVVGSLLLVLNAAQQKRNTSNNTAAHTQTPAPHKTVQSEAPGKIVYQSEDYDNASALQWSPNGQRLAGILTNNSNITLASWDAKTGAHKLTYAISPGETNVSNVVWSPDGKYLMVSGSSKIYIFNAQTTQQVRILPVPSGTASTASHVMSNATTHGTFFSSQVSLSGGFNFGKAIWSPDNRYIAASYHAEDSRNELFVWKAADGTLVKTLDKFPDNITNILWSPDGGSLATLAYPYSKDGVTTTAIIWDTNTWEKLREYPAISSLSWSPDGKQIAIADADSSTGLGKAIRIVDAHSGQTIKQLISEKNIFAINWSPDGNRIEVELQSTHFTIQLLDASNGAVLYAFTGHGYDGAWSPDGRYIASSQSVDVVDANKHHYTKAHLLVWVAK</sequence>
<evidence type="ECO:0000256" key="1">
    <source>
        <dbReference type="SAM" id="MobiDB-lite"/>
    </source>
</evidence>
<evidence type="ECO:0000256" key="2">
    <source>
        <dbReference type="SAM" id="Phobius"/>
    </source>
</evidence>
<keyword evidence="2" id="KW-0472">Membrane</keyword>
<reference evidence="4 5" key="1">
    <citation type="journal article" date="2021" name="Int. J. Syst. Evol. Microbiol.">
        <title>Reticulibacter mediterranei gen. nov., sp. nov., within the new family Reticulibacteraceae fam. nov., and Ktedonospora formicarum gen. nov., sp. nov., Ktedonobacter robiniae sp. nov., Dictyobacter formicarum sp. nov. and Dictyobacter arantiisoli sp. nov., belonging to the class Ktedonobacteria.</title>
        <authorList>
            <person name="Yabe S."/>
            <person name="Zheng Y."/>
            <person name="Wang C.M."/>
            <person name="Sakai Y."/>
            <person name="Abe K."/>
            <person name="Yokota A."/>
            <person name="Donadio S."/>
            <person name="Cavaletti L."/>
            <person name="Monciardini P."/>
        </authorList>
    </citation>
    <scope>NUCLEOTIDE SEQUENCE [LARGE SCALE GENOMIC DNA]</scope>
    <source>
        <strain evidence="4 5">SOSP1-30</strain>
    </source>
</reference>
<evidence type="ECO:0000313" key="5">
    <source>
        <dbReference type="Proteomes" id="UP000654345"/>
    </source>
</evidence>
<keyword evidence="5" id="KW-1185">Reference proteome</keyword>
<dbReference type="Proteomes" id="UP000654345">
    <property type="component" value="Unassembled WGS sequence"/>
</dbReference>
<dbReference type="Pfam" id="PF00400">
    <property type="entry name" value="WD40"/>
    <property type="match status" value="1"/>
</dbReference>
<comment type="caution">
    <text evidence="4">The sequence shown here is derived from an EMBL/GenBank/DDBJ whole genome shotgun (WGS) entry which is preliminary data.</text>
</comment>
<feature type="domain" description="Anaphase-promoting complex subunit 4-like WD40" evidence="3">
    <location>
        <begin position="358"/>
        <end position="426"/>
    </location>
</feature>